<evidence type="ECO:0000256" key="4">
    <source>
        <dbReference type="ARBA" id="ARBA00022989"/>
    </source>
</evidence>
<dbReference type="PANTHER" id="PTHR23128:SF132">
    <property type="entry name" value="SERPENTINE RECEPTOR, CLASS E (EPSILON)-RELATED"/>
    <property type="match status" value="1"/>
</dbReference>
<gene>
    <name evidence="7" type="ORF">CAUJ_LOCUS8565</name>
</gene>
<keyword evidence="8" id="KW-1185">Reference proteome</keyword>
<dbReference type="PANTHER" id="PTHR23128">
    <property type="entry name" value="SERPENTINE RECEPTOR, CLASS E (EPSILON)-RELATED"/>
    <property type="match status" value="1"/>
</dbReference>
<evidence type="ECO:0000313" key="7">
    <source>
        <dbReference type="EMBL" id="CAD6192646.1"/>
    </source>
</evidence>
<keyword evidence="5 6" id="KW-0472">Membrane</keyword>
<keyword evidence="4 6" id="KW-1133">Transmembrane helix</keyword>
<dbReference type="OrthoDB" id="5877072at2759"/>
<evidence type="ECO:0000256" key="3">
    <source>
        <dbReference type="ARBA" id="ARBA00022692"/>
    </source>
</evidence>
<accession>A0A8S1H897</accession>
<comment type="caution">
    <text evidence="7">The sequence shown here is derived from an EMBL/GenBank/DDBJ whole genome shotgun (WGS) entry which is preliminary data.</text>
</comment>
<sequence>MVTPPPKFGMIYNLSDGSFYWLPIFIHPDEPLVKTPFFSILYVFEVMSILLTLMYMWSVIKVQHQMKVFHANLTNSLSILALYYYIPAVSRFFLLSYQLGVISIQGTPERDPILLTASFGRLFYFGLGIGFLPAVFIERCCSTIFVEDYEKKERAWITVVLMIFLHTVAIAFAFSTMRRFYALHFFLIFVLFICLASCGGFIWLCRTNKRRLERISNSLHMINTYTLSISFPHIAVGVAIHHIRRWREIFRSSVHQHLGICQMNEVSCNDVAQYKNNDAKVYFDQLKQSWA</sequence>
<evidence type="ECO:0000256" key="5">
    <source>
        <dbReference type="ARBA" id="ARBA00023136"/>
    </source>
</evidence>
<comment type="similarity">
    <text evidence="2">Belongs to the nematode receptor-like protein sre family.</text>
</comment>
<evidence type="ECO:0000256" key="6">
    <source>
        <dbReference type="SAM" id="Phobius"/>
    </source>
</evidence>
<dbReference type="GO" id="GO:0016020">
    <property type="term" value="C:membrane"/>
    <property type="evidence" value="ECO:0007669"/>
    <property type="project" value="UniProtKB-SubCell"/>
</dbReference>
<feature type="transmembrane region" description="Helical" evidence="6">
    <location>
        <begin position="180"/>
        <end position="204"/>
    </location>
</feature>
<feature type="transmembrane region" description="Helical" evidence="6">
    <location>
        <begin position="122"/>
        <end position="146"/>
    </location>
</feature>
<reference evidence="7" key="1">
    <citation type="submission" date="2020-10" db="EMBL/GenBank/DDBJ databases">
        <authorList>
            <person name="Kikuchi T."/>
        </authorList>
    </citation>
    <scope>NUCLEOTIDE SEQUENCE</scope>
    <source>
        <strain evidence="7">NKZ352</strain>
    </source>
</reference>
<keyword evidence="3 6" id="KW-0812">Transmembrane</keyword>
<evidence type="ECO:0000313" key="8">
    <source>
        <dbReference type="Proteomes" id="UP000835052"/>
    </source>
</evidence>
<feature type="transmembrane region" description="Helical" evidence="6">
    <location>
        <begin position="37"/>
        <end position="57"/>
    </location>
</feature>
<evidence type="ECO:0000256" key="1">
    <source>
        <dbReference type="ARBA" id="ARBA00004141"/>
    </source>
</evidence>
<organism evidence="7 8">
    <name type="scientific">Caenorhabditis auriculariae</name>
    <dbReference type="NCBI Taxonomy" id="2777116"/>
    <lineage>
        <taxon>Eukaryota</taxon>
        <taxon>Metazoa</taxon>
        <taxon>Ecdysozoa</taxon>
        <taxon>Nematoda</taxon>
        <taxon>Chromadorea</taxon>
        <taxon>Rhabditida</taxon>
        <taxon>Rhabditina</taxon>
        <taxon>Rhabditomorpha</taxon>
        <taxon>Rhabditoidea</taxon>
        <taxon>Rhabditidae</taxon>
        <taxon>Peloderinae</taxon>
        <taxon>Caenorhabditis</taxon>
    </lineage>
</organism>
<feature type="transmembrane region" description="Helical" evidence="6">
    <location>
        <begin position="155"/>
        <end position="174"/>
    </location>
</feature>
<dbReference type="AlphaFoldDB" id="A0A8S1H897"/>
<comment type="subcellular location">
    <subcellularLocation>
        <location evidence="1">Membrane</location>
        <topology evidence="1">Multi-pass membrane protein</topology>
    </subcellularLocation>
</comment>
<dbReference type="EMBL" id="CAJGYM010000029">
    <property type="protein sequence ID" value="CAD6192646.1"/>
    <property type="molecule type" value="Genomic_DNA"/>
</dbReference>
<dbReference type="Proteomes" id="UP000835052">
    <property type="component" value="Unassembled WGS sequence"/>
</dbReference>
<dbReference type="InterPro" id="IPR004151">
    <property type="entry name" value="7TM_GPCR_serpentine_rcpt_Sre"/>
</dbReference>
<evidence type="ECO:0000256" key="2">
    <source>
        <dbReference type="ARBA" id="ARBA00006803"/>
    </source>
</evidence>
<name>A0A8S1H897_9PELO</name>
<proteinExistence type="inferred from homology"/>
<dbReference type="GO" id="GO:0007606">
    <property type="term" value="P:sensory perception of chemical stimulus"/>
    <property type="evidence" value="ECO:0007669"/>
    <property type="project" value="InterPro"/>
</dbReference>
<protein>
    <submittedName>
        <fullName evidence="7">Uncharacterized protein</fullName>
    </submittedName>
</protein>
<dbReference type="Pfam" id="PF03125">
    <property type="entry name" value="Sre"/>
    <property type="match status" value="1"/>
</dbReference>